<dbReference type="EMBL" id="DS547094">
    <property type="protein sequence ID" value="EDR12795.1"/>
    <property type="molecule type" value="Genomic_DNA"/>
</dbReference>
<dbReference type="HOGENOM" id="CLU_354899_0_0_1"/>
<name>B0CXX5_LACBS</name>
<gene>
    <name evidence="2" type="ORF">LACBIDRAFT_311647</name>
</gene>
<feature type="compositionally biased region" description="Basic and acidic residues" evidence="1">
    <location>
        <begin position="484"/>
        <end position="514"/>
    </location>
</feature>
<dbReference type="KEGG" id="lbc:LACBIDRAFT_311647"/>
<dbReference type="RefSeq" id="XP_001877059.1">
    <property type="nucleotide sequence ID" value="XM_001877024.1"/>
</dbReference>
<feature type="region of interest" description="Disordered" evidence="1">
    <location>
        <begin position="383"/>
        <end position="404"/>
    </location>
</feature>
<reference evidence="2 3" key="1">
    <citation type="journal article" date="2008" name="Nature">
        <title>The genome of Laccaria bicolor provides insights into mycorrhizal symbiosis.</title>
        <authorList>
            <person name="Martin F."/>
            <person name="Aerts A."/>
            <person name="Ahren D."/>
            <person name="Brun A."/>
            <person name="Danchin E.G.J."/>
            <person name="Duchaussoy F."/>
            <person name="Gibon J."/>
            <person name="Kohler A."/>
            <person name="Lindquist E."/>
            <person name="Pereda V."/>
            <person name="Salamov A."/>
            <person name="Shapiro H.J."/>
            <person name="Wuyts J."/>
            <person name="Blaudez D."/>
            <person name="Buee M."/>
            <person name="Brokstein P."/>
            <person name="Canbaeck B."/>
            <person name="Cohen D."/>
            <person name="Courty P.E."/>
            <person name="Coutinho P.M."/>
            <person name="Delaruelle C."/>
            <person name="Detter J.C."/>
            <person name="Deveau A."/>
            <person name="DiFazio S."/>
            <person name="Duplessis S."/>
            <person name="Fraissinet-Tachet L."/>
            <person name="Lucic E."/>
            <person name="Frey-Klett P."/>
            <person name="Fourrey C."/>
            <person name="Feussner I."/>
            <person name="Gay G."/>
            <person name="Grimwood J."/>
            <person name="Hoegger P.J."/>
            <person name="Jain P."/>
            <person name="Kilaru S."/>
            <person name="Labbe J."/>
            <person name="Lin Y.C."/>
            <person name="Legue V."/>
            <person name="Le Tacon F."/>
            <person name="Marmeisse R."/>
            <person name="Melayah D."/>
            <person name="Montanini B."/>
            <person name="Muratet M."/>
            <person name="Nehls U."/>
            <person name="Niculita-Hirzel H."/>
            <person name="Oudot-Le Secq M.P."/>
            <person name="Peter M."/>
            <person name="Quesneville H."/>
            <person name="Rajashekar B."/>
            <person name="Reich M."/>
            <person name="Rouhier N."/>
            <person name="Schmutz J."/>
            <person name="Yin T."/>
            <person name="Chalot M."/>
            <person name="Henrissat B."/>
            <person name="Kuees U."/>
            <person name="Lucas S."/>
            <person name="Van de Peer Y."/>
            <person name="Podila G.K."/>
            <person name="Polle A."/>
            <person name="Pukkila P.J."/>
            <person name="Richardson P.M."/>
            <person name="Rouze P."/>
            <person name="Sanders I.R."/>
            <person name="Stajich J.E."/>
            <person name="Tunlid A."/>
            <person name="Tuskan G."/>
            <person name="Grigoriev I.V."/>
        </authorList>
    </citation>
    <scope>NUCLEOTIDE SEQUENCE [LARGE SCALE GENOMIC DNA]</scope>
    <source>
        <strain evidence="3">S238N-H82 / ATCC MYA-4686</strain>
    </source>
</reference>
<feature type="compositionally biased region" description="Pro residues" evidence="1">
    <location>
        <begin position="229"/>
        <end position="239"/>
    </location>
</feature>
<feature type="compositionally biased region" description="Polar residues" evidence="1">
    <location>
        <begin position="534"/>
        <end position="552"/>
    </location>
</feature>
<feature type="compositionally biased region" description="Polar residues" evidence="1">
    <location>
        <begin position="517"/>
        <end position="527"/>
    </location>
</feature>
<evidence type="ECO:0000256" key="1">
    <source>
        <dbReference type="SAM" id="MobiDB-lite"/>
    </source>
</evidence>
<feature type="compositionally biased region" description="Polar residues" evidence="1">
    <location>
        <begin position="249"/>
        <end position="263"/>
    </location>
</feature>
<keyword evidence="3" id="KW-1185">Reference proteome</keyword>
<dbReference type="AlphaFoldDB" id="B0CXX5"/>
<feature type="compositionally biased region" description="Polar residues" evidence="1">
    <location>
        <begin position="81"/>
        <end position="96"/>
    </location>
</feature>
<feature type="region of interest" description="Disordered" evidence="1">
    <location>
        <begin position="681"/>
        <end position="725"/>
    </location>
</feature>
<evidence type="ECO:0000313" key="2">
    <source>
        <dbReference type="EMBL" id="EDR12795.1"/>
    </source>
</evidence>
<feature type="compositionally biased region" description="Low complexity" evidence="1">
    <location>
        <begin position="126"/>
        <end position="135"/>
    </location>
</feature>
<feature type="region of interest" description="Disordered" evidence="1">
    <location>
        <begin position="584"/>
        <end position="652"/>
    </location>
</feature>
<feature type="compositionally biased region" description="Basic and acidic residues" evidence="1">
    <location>
        <begin position="714"/>
        <end position="725"/>
    </location>
</feature>
<feature type="region of interest" description="Disordered" evidence="1">
    <location>
        <begin position="64"/>
        <end position="170"/>
    </location>
</feature>
<evidence type="ECO:0000313" key="3">
    <source>
        <dbReference type="Proteomes" id="UP000001194"/>
    </source>
</evidence>
<protein>
    <submittedName>
        <fullName evidence="2">Predicted protein</fullName>
    </submittedName>
</protein>
<dbReference type="Proteomes" id="UP000001194">
    <property type="component" value="Unassembled WGS sequence"/>
</dbReference>
<dbReference type="InParanoid" id="B0CXX5"/>
<feature type="compositionally biased region" description="Polar residues" evidence="1">
    <location>
        <begin position="150"/>
        <end position="164"/>
    </location>
</feature>
<organism evidence="3">
    <name type="scientific">Laccaria bicolor (strain S238N-H82 / ATCC MYA-4686)</name>
    <name type="common">Bicoloured deceiver</name>
    <name type="synonym">Laccaria laccata var. bicolor</name>
    <dbReference type="NCBI Taxonomy" id="486041"/>
    <lineage>
        <taxon>Eukaryota</taxon>
        <taxon>Fungi</taxon>
        <taxon>Dikarya</taxon>
        <taxon>Basidiomycota</taxon>
        <taxon>Agaricomycotina</taxon>
        <taxon>Agaricomycetes</taxon>
        <taxon>Agaricomycetidae</taxon>
        <taxon>Agaricales</taxon>
        <taxon>Agaricineae</taxon>
        <taxon>Hydnangiaceae</taxon>
        <taxon>Laccaria</taxon>
    </lineage>
</organism>
<accession>B0CXX5</accession>
<feature type="compositionally biased region" description="Basic and acidic residues" evidence="1">
    <location>
        <begin position="606"/>
        <end position="633"/>
    </location>
</feature>
<feature type="region of interest" description="Disordered" evidence="1">
    <location>
        <begin position="184"/>
        <end position="365"/>
    </location>
</feature>
<feature type="compositionally biased region" description="Polar residues" evidence="1">
    <location>
        <begin position="585"/>
        <end position="595"/>
    </location>
</feature>
<proteinExistence type="predicted"/>
<sequence length="801" mass="86375">MPLFSHRGCLTALFQGDEPEIEHQVGVSGYADSFFQQPLLAMSLGSPPEEERLSRKSKSENRFYNFLTRSRSRSRSKQEENSTASTLQTIPHNNQRSMRHSSDTQSKHTQGSKPASRIPSRPLSSTTTATNTTVTPGAPRASKRSAIPVSPSNAHENTHPSRPTTPKPSAARKTLQTLFGIPLALASRTSSRSRSRSRPNSPRPSLDVPPLPTSRIEDDSTPKPRKPLSPHPISPPNSPTPASKHKNIDSNLNNVSTGSTSGSMRLPRFFSGRSTQPDANGLQRPKDSAIATVVSAPLRRPSNHRRSLKSGAEHETLADPPSNARPHASAAPPPKIIHTPATPLKGGGPASPSEPATGRLTHNWKNSSLDSGYRYRGATMGVVDEESKTGPELAKSTSVKGKEKMTELLPRTGLKKMSNTTRATKHGSFDFERPGWGALMMQRTGSGGTTGTTTSGWSRENTQKERESAFGPGLAGVGTLQRDASVKRGRDREEQVKARERGKRLEQYIEKDKIASAQKTPQGSSSAHSDHPGASTSTNGTGHTGKSSSMSKATGKKSFFGNSTSGAARLGTQHGLFSFEHPVLSTRSTGSTGTNPEVAASGGGRAEQEKERLREERERQRDRERKAPQRGDRPPVPVPSVGHRSGTKGRSLDLGLGLAWAPTKMREDALMPSSAFFNRSLSNTSSGRTASASTGRSASSSTTGNGSGRSRRIRLQDSEPDVERSKLGRDVAEVFRSALDADGYTSFKTYVHQFDAHEIPFDGPTGIIPRVERLLSTAPGLSEEGKRQLLDNFVRVILQHA</sequence>
<dbReference type="GeneID" id="6072200"/>
<dbReference type="OrthoDB" id="3260940at2759"/>
<feature type="region of interest" description="Disordered" evidence="1">
    <location>
        <begin position="445"/>
        <end position="557"/>
    </location>
</feature>
<feature type="compositionally biased region" description="Low complexity" evidence="1">
    <location>
        <begin position="682"/>
        <end position="704"/>
    </location>
</feature>